<dbReference type="AlphaFoldDB" id="X1BY03"/>
<protein>
    <submittedName>
        <fullName evidence="1">Uncharacterized protein</fullName>
    </submittedName>
</protein>
<gene>
    <name evidence="1" type="ORF">S01H4_24983</name>
</gene>
<dbReference type="InterPro" id="IPR019734">
    <property type="entry name" value="TPR_rpt"/>
</dbReference>
<dbReference type="PROSITE" id="PS50005">
    <property type="entry name" value="TPR"/>
    <property type="match status" value="1"/>
</dbReference>
<comment type="caution">
    <text evidence="1">The sequence shown here is derived from an EMBL/GenBank/DDBJ whole genome shotgun (WGS) entry which is preliminary data.</text>
</comment>
<name>X1BY03_9ZZZZ</name>
<organism evidence="1">
    <name type="scientific">marine sediment metagenome</name>
    <dbReference type="NCBI Taxonomy" id="412755"/>
    <lineage>
        <taxon>unclassified sequences</taxon>
        <taxon>metagenomes</taxon>
        <taxon>ecological metagenomes</taxon>
    </lineage>
</organism>
<dbReference type="SMART" id="SM00028">
    <property type="entry name" value="TPR"/>
    <property type="match status" value="1"/>
</dbReference>
<proteinExistence type="predicted"/>
<dbReference type="InterPro" id="IPR011990">
    <property type="entry name" value="TPR-like_helical_dom_sf"/>
</dbReference>
<dbReference type="Gene3D" id="1.25.40.10">
    <property type="entry name" value="Tetratricopeptide repeat domain"/>
    <property type="match status" value="1"/>
</dbReference>
<sequence length="234" mass="26975">MRKEHKIAQEIYAISSLINKGDYQKALNRLRDLEIKNPKNKTIEYNKVGLLIDIGFGLKNSEIVKKGFATGEKLLKAPSYKNQKANLYYNCANGYMSLYQLEYDREKDAEQIVDNKNLQNAKCNFREAIKETNYFDSNFRSQLWTNYGNCLDLLGRVMEALYAYDEALKVDPNFSMALGNKAKAMRFFADISWTYREAMYIKSYQMLKSALENKALVKFGGIAVKYMSPSTSNL</sequence>
<reference evidence="1" key="1">
    <citation type="journal article" date="2014" name="Front. Microbiol.">
        <title>High frequency of phylogenetically diverse reductive dehalogenase-homologous genes in deep subseafloor sedimentary metagenomes.</title>
        <authorList>
            <person name="Kawai M."/>
            <person name="Futagami T."/>
            <person name="Toyoda A."/>
            <person name="Takaki Y."/>
            <person name="Nishi S."/>
            <person name="Hori S."/>
            <person name="Arai W."/>
            <person name="Tsubouchi T."/>
            <person name="Morono Y."/>
            <person name="Uchiyama I."/>
            <person name="Ito T."/>
            <person name="Fujiyama A."/>
            <person name="Inagaki F."/>
            <person name="Takami H."/>
        </authorList>
    </citation>
    <scope>NUCLEOTIDE SEQUENCE</scope>
    <source>
        <strain evidence="1">Expedition CK06-06</strain>
    </source>
</reference>
<dbReference type="EMBL" id="BART01011827">
    <property type="protein sequence ID" value="GAG89068.1"/>
    <property type="molecule type" value="Genomic_DNA"/>
</dbReference>
<dbReference type="SUPFAM" id="SSF48452">
    <property type="entry name" value="TPR-like"/>
    <property type="match status" value="1"/>
</dbReference>
<evidence type="ECO:0000313" key="1">
    <source>
        <dbReference type="EMBL" id="GAG89068.1"/>
    </source>
</evidence>
<accession>X1BY03</accession>